<proteinExistence type="predicted"/>
<reference evidence="2 3" key="1">
    <citation type="journal article" date="2015" name="BMC Genomics">
        <title>Insights from the genome of Ophiocordyceps polyrhachis-furcata to pathogenicity and host specificity in insect fungi.</title>
        <authorList>
            <person name="Wichadakul D."/>
            <person name="Kobmoo N."/>
            <person name="Ingsriswang S."/>
            <person name="Tangphatsornruang S."/>
            <person name="Chantasingh D."/>
            <person name="Luangsa-ard J.J."/>
            <person name="Eurwilaichitr L."/>
        </authorList>
    </citation>
    <scope>NUCLEOTIDE SEQUENCE [LARGE SCALE GENOMIC DNA]</scope>
    <source>
        <strain evidence="2 3">BCC 54312</strain>
    </source>
</reference>
<comment type="caution">
    <text evidence="2">The sequence shown here is derived from an EMBL/GenBank/DDBJ whole genome shotgun (WGS) entry which is preliminary data.</text>
</comment>
<keyword evidence="3" id="KW-1185">Reference proteome</keyword>
<feature type="region of interest" description="Disordered" evidence="1">
    <location>
        <begin position="218"/>
        <end position="282"/>
    </location>
</feature>
<dbReference type="Proteomes" id="UP000253664">
    <property type="component" value="Unassembled WGS sequence"/>
</dbReference>
<gene>
    <name evidence="2" type="ORF">L249_7003</name>
</gene>
<dbReference type="EMBL" id="LKCN02000003">
    <property type="protein sequence ID" value="RCI15298.1"/>
    <property type="molecule type" value="Genomic_DNA"/>
</dbReference>
<name>A0A367LLK3_9HYPO</name>
<evidence type="ECO:0000313" key="3">
    <source>
        <dbReference type="Proteomes" id="UP000253664"/>
    </source>
</evidence>
<sequence length="282" mass="31027">MATDLYLCTDTGIFRSHYREGALLTSRLKGLFIVRAFHADKASPARLHFPITGRVKIAFAPCQTTIMPCGLRSFHASSCMKAVARHGCCYRLIRRGINKTKLKGRIGGGGMGIRAGKRGHCKEMVPTSSDKILGVVLSRISRSMRSMTKLDQDFDLWIWISIWQPALADKGQDFPQDNSKPTHTKPASFGTRLPIVKFASCSARHHWTGFGVADTSLRGGSHGKEKESAPPPTAATDNNLTCSSRRRTMPDRCLNRGSITTNQQTTDDNSPPLPLLTPFEGQ</sequence>
<organism evidence="2 3">
    <name type="scientific">Ophiocordyceps polyrhachis-furcata BCC 54312</name>
    <dbReference type="NCBI Taxonomy" id="1330021"/>
    <lineage>
        <taxon>Eukaryota</taxon>
        <taxon>Fungi</taxon>
        <taxon>Dikarya</taxon>
        <taxon>Ascomycota</taxon>
        <taxon>Pezizomycotina</taxon>
        <taxon>Sordariomycetes</taxon>
        <taxon>Hypocreomycetidae</taxon>
        <taxon>Hypocreales</taxon>
        <taxon>Ophiocordycipitaceae</taxon>
        <taxon>Ophiocordyceps</taxon>
    </lineage>
</organism>
<protein>
    <submittedName>
        <fullName evidence="2">Uncharacterized protein</fullName>
    </submittedName>
</protein>
<accession>A0A367LLK3</accession>
<feature type="compositionally biased region" description="Polar residues" evidence="1">
    <location>
        <begin position="257"/>
        <end position="269"/>
    </location>
</feature>
<evidence type="ECO:0000313" key="2">
    <source>
        <dbReference type="EMBL" id="RCI15298.1"/>
    </source>
</evidence>
<dbReference type="AlphaFoldDB" id="A0A367LLK3"/>
<evidence type="ECO:0000256" key="1">
    <source>
        <dbReference type="SAM" id="MobiDB-lite"/>
    </source>
</evidence>